<dbReference type="Gene3D" id="1.20.1330.10">
    <property type="entry name" value="f41 fragment of flagellin, N-terminal domain"/>
    <property type="match status" value="1"/>
</dbReference>
<keyword evidence="5" id="KW-0969">Cilium</keyword>
<evidence type="ECO:0000256" key="3">
    <source>
        <dbReference type="ARBA" id="ARBA00023143"/>
    </source>
</evidence>
<gene>
    <name evidence="5" type="ORF">AA994_07020</name>
</gene>
<evidence type="ECO:0000256" key="1">
    <source>
        <dbReference type="ARBA" id="ARBA00004365"/>
    </source>
</evidence>
<dbReference type="PANTHER" id="PTHR42792:SF2">
    <property type="entry name" value="FLAGELLIN"/>
    <property type="match status" value="1"/>
</dbReference>
<dbReference type="GO" id="GO:0009288">
    <property type="term" value="C:bacterial-type flagellum"/>
    <property type="evidence" value="ECO:0007669"/>
    <property type="project" value="UniProtKB-SubCell"/>
</dbReference>
<dbReference type="Gene3D" id="6.10.10.10">
    <property type="entry name" value="Flagellar export chaperone, C-terminal domain"/>
    <property type="match status" value="1"/>
</dbReference>
<sequence>TVRGDLQVGSAQAGGLSAVLSQIGVVRETNRTDNMGKEQTAGVTTLKGAMAVMDVAETAIINLDQIRADIGSVQNQISATINNITVTQVNVKAAESNIRDVDFASESANYSKANILAQSGAYAMAQANASQQNVLRLLQ</sequence>
<evidence type="ECO:0000313" key="6">
    <source>
        <dbReference type="Proteomes" id="UP000237472"/>
    </source>
</evidence>
<proteinExistence type="inferred from homology"/>
<evidence type="ECO:0000259" key="4">
    <source>
        <dbReference type="Pfam" id="PF00700"/>
    </source>
</evidence>
<dbReference type="PANTHER" id="PTHR42792">
    <property type="entry name" value="FLAGELLIN"/>
    <property type="match status" value="1"/>
</dbReference>
<name>A0A2G4QZV0_9BACT</name>
<dbReference type="InterPro" id="IPR046358">
    <property type="entry name" value="Flagellin_C"/>
</dbReference>
<comment type="subcellular location">
    <subcellularLocation>
        <location evidence="1">Bacterial flagellum</location>
    </subcellularLocation>
</comment>
<dbReference type="InterPro" id="IPR001492">
    <property type="entry name" value="Flagellin"/>
</dbReference>
<dbReference type="EMBL" id="LDWY01000085">
    <property type="protein sequence ID" value="PHY89832.1"/>
    <property type="molecule type" value="Genomic_DNA"/>
</dbReference>
<comment type="caution">
    <text evidence="5">The sequence shown here is derived from an EMBL/GenBank/DDBJ whole genome shotgun (WGS) entry which is preliminary data.</text>
</comment>
<evidence type="ECO:0000256" key="2">
    <source>
        <dbReference type="ARBA" id="ARBA00005709"/>
    </source>
</evidence>
<feature type="domain" description="Flagellin C-terminal" evidence="4">
    <location>
        <begin position="53"/>
        <end position="138"/>
    </location>
</feature>
<comment type="similarity">
    <text evidence="2">Belongs to the bacterial flagellin family.</text>
</comment>
<dbReference type="SUPFAM" id="SSF64518">
    <property type="entry name" value="Phase 1 flagellin"/>
    <property type="match status" value="1"/>
</dbReference>
<evidence type="ECO:0000313" key="5">
    <source>
        <dbReference type="EMBL" id="PHY89832.1"/>
    </source>
</evidence>
<reference evidence="6" key="1">
    <citation type="submission" date="2015-06" db="EMBL/GenBank/DDBJ databases">
        <authorList>
            <person name="Parisi A."/>
            <person name="Chiara M."/>
            <person name="Florio D."/>
            <person name="Miccolupo A."/>
            <person name="Manzari C."/>
            <person name="Mion D."/>
            <person name="Caruso M."/>
            <person name="D'erchia A.M."/>
            <person name="Zanoni R."/>
        </authorList>
    </citation>
    <scope>NUCLEOTIDE SEQUENCE [LARGE SCALE GENOMIC DNA]</scope>
    <source>
        <strain evidence="6">73/13</strain>
    </source>
</reference>
<keyword evidence="5" id="KW-0966">Cell projection</keyword>
<dbReference type="Proteomes" id="UP000237472">
    <property type="component" value="Unassembled WGS sequence"/>
</dbReference>
<accession>A0A2G4QZV0</accession>
<dbReference type="InterPro" id="IPR042187">
    <property type="entry name" value="Flagellin_C_sub2"/>
</dbReference>
<keyword evidence="3" id="KW-0975">Bacterial flagellum</keyword>
<dbReference type="RefSeq" id="WP_281256634.1">
    <property type="nucleotide sequence ID" value="NZ_LDWY01000085.1"/>
</dbReference>
<keyword evidence="5" id="KW-0282">Flagellum</keyword>
<dbReference type="Pfam" id="PF00700">
    <property type="entry name" value="Flagellin_C"/>
    <property type="match status" value="1"/>
</dbReference>
<protein>
    <submittedName>
        <fullName evidence="5">Flagellin</fullName>
    </submittedName>
</protein>
<dbReference type="GO" id="GO:0005198">
    <property type="term" value="F:structural molecule activity"/>
    <property type="evidence" value="ECO:0007669"/>
    <property type="project" value="InterPro"/>
</dbReference>
<feature type="non-terminal residue" evidence="5">
    <location>
        <position position="1"/>
    </location>
</feature>
<dbReference type="AlphaFoldDB" id="A0A2G4QZV0"/>
<organism evidence="5 6">
    <name type="scientific">Campylobacter vulpis</name>
    <dbReference type="NCBI Taxonomy" id="1655500"/>
    <lineage>
        <taxon>Bacteria</taxon>
        <taxon>Pseudomonadati</taxon>
        <taxon>Campylobacterota</taxon>
        <taxon>Epsilonproteobacteria</taxon>
        <taxon>Campylobacterales</taxon>
        <taxon>Campylobacteraceae</taxon>
        <taxon>Campylobacter</taxon>
    </lineage>
</organism>